<dbReference type="EMBL" id="MKIE01000014">
    <property type="protein sequence ID" value="OHW61410.1"/>
    <property type="molecule type" value="Genomic_DNA"/>
</dbReference>
<dbReference type="PANTHER" id="PTHR46558">
    <property type="entry name" value="TRACRIPTIONAL REGULATORY PROTEIN-RELATED-RELATED"/>
    <property type="match status" value="1"/>
</dbReference>
<name>A0A1S1V4U9_9FIRM</name>
<dbReference type="Gene3D" id="1.10.260.40">
    <property type="entry name" value="lambda repressor-like DNA-binding domains"/>
    <property type="match status" value="1"/>
</dbReference>
<proteinExistence type="predicted"/>
<dbReference type="PANTHER" id="PTHR46558:SF11">
    <property type="entry name" value="HTH-TYPE TRANSCRIPTIONAL REGULATOR XRE"/>
    <property type="match status" value="1"/>
</dbReference>
<dbReference type="Pfam" id="PF01381">
    <property type="entry name" value="HTH_3"/>
    <property type="match status" value="1"/>
</dbReference>
<dbReference type="PROSITE" id="PS50943">
    <property type="entry name" value="HTH_CROC1"/>
    <property type="match status" value="1"/>
</dbReference>
<sequence length="106" mass="12531">MIGERLKELRIEKDLLQKDLAEKIGITQQSISFYESGRREPDNELLIKFANFFNVSIDYLLGRTDIRSIEEVHTIAAHHDGDEYTEEELQEIENFKKYVLSKRKKD</sequence>
<keyword evidence="1" id="KW-0238">DNA-binding</keyword>
<dbReference type="AlphaFoldDB" id="A0A1S1V4U9"/>
<dbReference type="InterPro" id="IPR010982">
    <property type="entry name" value="Lambda_DNA-bd_dom_sf"/>
</dbReference>
<comment type="caution">
    <text evidence="3">The sequence shown here is derived from an EMBL/GenBank/DDBJ whole genome shotgun (WGS) entry which is preliminary data.</text>
</comment>
<dbReference type="RefSeq" id="WP_071064520.1">
    <property type="nucleotide sequence ID" value="NZ_MKIE01000014.1"/>
</dbReference>
<dbReference type="InterPro" id="IPR001387">
    <property type="entry name" value="Cro/C1-type_HTH"/>
</dbReference>
<evidence type="ECO:0000313" key="3">
    <source>
        <dbReference type="EMBL" id="OHW61410.1"/>
    </source>
</evidence>
<keyword evidence="4" id="KW-1185">Reference proteome</keyword>
<gene>
    <name evidence="3" type="primary">xre_2</name>
    <name evidence="3" type="ORF">EUAN_22600</name>
</gene>
<accession>A0A1S1V4U9</accession>
<feature type="domain" description="HTH cro/C1-type" evidence="2">
    <location>
        <begin position="6"/>
        <end position="60"/>
    </location>
</feature>
<evidence type="ECO:0000313" key="4">
    <source>
        <dbReference type="Proteomes" id="UP000180254"/>
    </source>
</evidence>
<organism evidence="3 4">
    <name type="scientific">Andreesenia angusta</name>
    <dbReference type="NCBI Taxonomy" id="39480"/>
    <lineage>
        <taxon>Bacteria</taxon>
        <taxon>Bacillati</taxon>
        <taxon>Bacillota</taxon>
        <taxon>Tissierellia</taxon>
        <taxon>Tissierellales</taxon>
        <taxon>Gottschalkiaceae</taxon>
        <taxon>Andreesenia</taxon>
    </lineage>
</organism>
<dbReference type="SUPFAM" id="SSF47413">
    <property type="entry name" value="lambda repressor-like DNA-binding domains"/>
    <property type="match status" value="1"/>
</dbReference>
<dbReference type="GO" id="GO:0003677">
    <property type="term" value="F:DNA binding"/>
    <property type="evidence" value="ECO:0007669"/>
    <property type="project" value="UniProtKB-KW"/>
</dbReference>
<protein>
    <submittedName>
        <fullName evidence="3">HTH-type transcriptional regulator Xre</fullName>
    </submittedName>
</protein>
<dbReference type="OrthoDB" id="6315255at2"/>
<evidence type="ECO:0000256" key="1">
    <source>
        <dbReference type="ARBA" id="ARBA00023125"/>
    </source>
</evidence>
<evidence type="ECO:0000259" key="2">
    <source>
        <dbReference type="PROSITE" id="PS50943"/>
    </source>
</evidence>
<reference evidence="3 4" key="1">
    <citation type="submission" date="2016-09" db="EMBL/GenBank/DDBJ databases">
        <title>Genome sequence of Eubacterium angustum.</title>
        <authorList>
            <person name="Poehlein A."/>
            <person name="Daniel R."/>
        </authorList>
    </citation>
    <scope>NUCLEOTIDE SEQUENCE [LARGE SCALE GENOMIC DNA]</scope>
    <source>
        <strain evidence="3 4">DSM 1989</strain>
    </source>
</reference>
<dbReference type="SMART" id="SM00530">
    <property type="entry name" value="HTH_XRE"/>
    <property type="match status" value="1"/>
</dbReference>
<dbReference type="Proteomes" id="UP000180254">
    <property type="component" value="Unassembled WGS sequence"/>
</dbReference>
<dbReference type="CDD" id="cd00093">
    <property type="entry name" value="HTH_XRE"/>
    <property type="match status" value="1"/>
</dbReference>
<dbReference type="STRING" id="39480.EUAN_22600"/>